<dbReference type="Proteomes" id="UP000825886">
    <property type="component" value="Chromosome"/>
</dbReference>
<feature type="domain" description="Haemin-degrading HemS/ChuX" evidence="1">
    <location>
        <begin position="207"/>
        <end position="341"/>
    </location>
</feature>
<dbReference type="InterPro" id="IPR007845">
    <property type="entry name" value="HemS/ChuX_dom"/>
</dbReference>
<dbReference type="EMBL" id="CP081864">
    <property type="protein sequence ID" value="QZN94214.1"/>
    <property type="molecule type" value="Genomic_DNA"/>
</dbReference>
<accession>A0ABX9AHQ8</accession>
<feature type="domain" description="Haemin-degrading HemS/ChuX" evidence="1">
    <location>
        <begin position="29"/>
        <end position="157"/>
    </location>
</feature>
<evidence type="ECO:0000313" key="3">
    <source>
        <dbReference type="Proteomes" id="UP000825886"/>
    </source>
</evidence>
<keyword evidence="3" id="KW-1185">Reference proteome</keyword>
<dbReference type="Gene3D" id="3.40.1570.10">
    <property type="entry name" value="HemS/ChuS/ChuX like domains"/>
    <property type="match status" value="2"/>
</dbReference>
<dbReference type="RefSeq" id="WP_222157341.1">
    <property type="nucleotide sequence ID" value="NZ_CP081864.1"/>
</dbReference>
<proteinExistence type="predicted"/>
<dbReference type="Pfam" id="PF05171">
    <property type="entry name" value="HemS"/>
    <property type="match status" value="2"/>
</dbReference>
<name>A0ABX9AHQ8_9ENTR</name>
<dbReference type="CDD" id="cd16830">
    <property type="entry name" value="HemS-like_N"/>
    <property type="match status" value="1"/>
</dbReference>
<gene>
    <name evidence="2" type="ORF">K6K13_12600</name>
</gene>
<sequence>MPNAIYAQYLQAKNNNPRQYARDIATALGISEAVLTHARVGHDAQRLQGDAKRWLLALEKVGQTKSITRNTYAVHEQVGVYQNQHLDGHAGLILNPYALDLRLFLQQWNVAFSLREETARGERQSIQFFDHQGDAILKVYATEQTDMAAWDAYLAEFVTDVNPEVQLRAETPAATQAPRIDQAAFEAEWRAMTDVHQFFILLKRYNLTRQQAFRAVKDDLACQVDNRALSQVLAAAQQDQNDIMVFVGSRGCVQIFTGPIARVEKMAQHAEWINIFNPNFTLHLIEDAIAESWSTRKPTADGVVTSLELYAADGTQIAQLFGQRTEGTPEQAQWRKQIEALTVNKELVA</sequence>
<dbReference type="SUPFAM" id="SSF144064">
    <property type="entry name" value="Heme iron utilization protein-like"/>
    <property type="match status" value="1"/>
</dbReference>
<organism evidence="2 3">
    <name type="scientific">Symbiopectobacterium purcellii</name>
    <dbReference type="NCBI Taxonomy" id="2871826"/>
    <lineage>
        <taxon>Bacteria</taxon>
        <taxon>Pseudomonadati</taxon>
        <taxon>Pseudomonadota</taxon>
        <taxon>Gammaproteobacteria</taxon>
        <taxon>Enterobacterales</taxon>
        <taxon>Enterobacteriaceae</taxon>
    </lineage>
</organism>
<evidence type="ECO:0000259" key="1">
    <source>
        <dbReference type="Pfam" id="PF05171"/>
    </source>
</evidence>
<evidence type="ECO:0000313" key="2">
    <source>
        <dbReference type="EMBL" id="QZN94214.1"/>
    </source>
</evidence>
<protein>
    <submittedName>
        <fullName evidence="2">Hemin-degrading factor</fullName>
    </submittedName>
</protein>
<dbReference type="InterPro" id="IPR053733">
    <property type="entry name" value="Heme_Transport_Util_sf"/>
</dbReference>
<dbReference type="CDD" id="cd16831">
    <property type="entry name" value="HemS-like_C"/>
    <property type="match status" value="1"/>
</dbReference>
<reference evidence="2 3" key="1">
    <citation type="submission" date="2021-08" db="EMBL/GenBank/DDBJ databases">
        <title>Culture and genomic analysis of Symbiopectobacterium purcellii sp. nov. gen. nov., isolated from the leafhopper Empoasca decipiens.</title>
        <authorList>
            <person name="Nadal-Jimenez P."/>
            <person name="Siozios S."/>
            <person name="Halliday N."/>
            <person name="Camara M."/>
            <person name="Hurst G.D.D."/>
        </authorList>
    </citation>
    <scope>NUCLEOTIDE SEQUENCE [LARGE SCALE GENOMIC DNA]</scope>
    <source>
        <strain evidence="2 3">SyEd1</strain>
    </source>
</reference>